<protein>
    <submittedName>
        <fullName evidence="3">MerR family transcriptional regulator</fullName>
    </submittedName>
</protein>
<comment type="caution">
    <text evidence="3">The sequence shown here is derived from an EMBL/GenBank/DDBJ whole genome shotgun (WGS) entry which is preliminary data.</text>
</comment>
<reference evidence="3 4" key="1">
    <citation type="submission" date="2024-09" db="EMBL/GenBank/DDBJ databases">
        <authorList>
            <person name="Sun Q."/>
            <person name="Mori K."/>
        </authorList>
    </citation>
    <scope>NUCLEOTIDE SEQUENCE [LARGE SCALE GENOMIC DNA]</scope>
    <source>
        <strain evidence="3 4">JCM 13503</strain>
    </source>
</reference>
<dbReference type="Gene3D" id="1.10.1660.10">
    <property type="match status" value="1"/>
</dbReference>
<feature type="region of interest" description="Disordered" evidence="1">
    <location>
        <begin position="263"/>
        <end position="287"/>
    </location>
</feature>
<dbReference type="Proteomes" id="UP001589733">
    <property type="component" value="Unassembled WGS sequence"/>
</dbReference>
<evidence type="ECO:0000256" key="1">
    <source>
        <dbReference type="SAM" id="MobiDB-lite"/>
    </source>
</evidence>
<evidence type="ECO:0000259" key="2">
    <source>
        <dbReference type="Pfam" id="PF13411"/>
    </source>
</evidence>
<dbReference type="Pfam" id="PF13411">
    <property type="entry name" value="MerR_1"/>
    <property type="match status" value="1"/>
</dbReference>
<evidence type="ECO:0000313" key="4">
    <source>
        <dbReference type="Proteomes" id="UP001589733"/>
    </source>
</evidence>
<evidence type="ECO:0000313" key="3">
    <source>
        <dbReference type="EMBL" id="MFB9993260.1"/>
    </source>
</evidence>
<dbReference type="InterPro" id="IPR000551">
    <property type="entry name" value="MerR-type_HTH_dom"/>
</dbReference>
<organism evidence="3 4">
    <name type="scientific">Deinococcus oregonensis</name>
    <dbReference type="NCBI Taxonomy" id="1805970"/>
    <lineage>
        <taxon>Bacteria</taxon>
        <taxon>Thermotogati</taxon>
        <taxon>Deinococcota</taxon>
        <taxon>Deinococci</taxon>
        <taxon>Deinococcales</taxon>
        <taxon>Deinococcaceae</taxon>
        <taxon>Deinococcus</taxon>
    </lineage>
</organism>
<accession>A0ABV6B2T0</accession>
<keyword evidence="4" id="KW-1185">Reference proteome</keyword>
<proteinExistence type="predicted"/>
<dbReference type="EMBL" id="JBHLYR010000045">
    <property type="protein sequence ID" value="MFB9993260.1"/>
    <property type="molecule type" value="Genomic_DNA"/>
</dbReference>
<dbReference type="RefSeq" id="WP_380011736.1">
    <property type="nucleotide sequence ID" value="NZ_JBHLYR010000045.1"/>
</dbReference>
<sequence length="287" mass="31257">MLEAVGLEIRSDWAGGIEQLVQEANRRLVHLLPEDRSGRPKDEVNARLVRHYTTQGLLSAPRREGREARYMRTHLLELLALRRLMADGLGGKVLMSALEGRTEKELATLAMRGSDGLAAAGSGSAAPVDAALENRAVVQKRRHFSAQPQSEEGRQALSFLNDIRREANLPPPLLSPAPAPPADEAPMVFFQSAPSPAPQFLVGMGIAASSSPPVPHRRRPKTVTQLEVRHGLELQVSSRLAWPQTAGQWDALMREIRTSLLLLQKTSPRTSTDDAGEDQAGDGAKET</sequence>
<feature type="domain" description="HTH merR-type" evidence="2">
    <location>
        <begin position="43"/>
        <end position="89"/>
    </location>
</feature>
<gene>
    <name evidence="3" type="ORF">ACFFLM_14905</name>
</gene>
<name>A0ABV6B2T0_9DEIO</name>